<dbReference type="InterPro" id="IPR042527">
    <property type="entry name" value="Atg5_UblA_dom_sf"/>
</dbReference>
<comment type="subcellular location">
    <subcellularLocation>
        <location evidence="1">Cytoplasm</location>
    </subcellularLocation>
    <subcellularLocation>
        <location evidence="2 15">Preautophagosomal structure membrane</location>
        <topology evidence="2 15">Peripheral membrane protein</topology>
    </subcellularLocation>
</comment>
<keyword evidence="12 15" id="KW-0472">Membrane</keyword>
<dbReference type="FunFam" id="3.10.20.620:FF:000001">
    <property type="entry name" value="Autophagy related 5"/>
    <property type="match status" value="1"/>
</dbReference>
<evidence type="ECO:0000256" key="13">
    <source>
        <dbReference type="ARBA" id="ARBA00025421"/>
    </source>
</evidence>
<dbReference type="InterPro" id="IPR042526">
    <property type="entry name" value="Atg5_HR"/>
</dbReference>
<dbReference type="PANTHER" id="PTHR13040:SF2">
    <property type="entry name" value="AUTOPHAGY PROTEIN 5"/>
    <property type="match status" value="1"/>
</dbReference>
<proteinExistence type="evidence at transcript level"/>
<keyword evidence="10" id="KW-0007">Acetylation</keyword>
<comment type="subunit">
    <text evidence="14">Forms a conjugate with ATG12. Part of the minor complex composed of 4 sets of ATG12-ATG5 and ATG16L1 (400 kDa); this complex interacts with ATG3 leading to disruption of ATG7 interaction and promotion of ATG8-like proteins lipidation. Forms an 800-kDa complex composed of ATG12-ATG5 and ATG16L2. The ATG12-ATG5 conjugate interacts with RAB33A; this interaction is bridged by ATG16L1 and promotes ATG12-ATG5-ATG16L1 complex recruitment to phagophores. Interacts with TECPR1; the interaction is direct and does not take place when ATG16L1 is associated with the ATG5-ATG12 conjugate. Interacts with DHX58/RIG-1, IFIH1/MDA5 and MAVS/IPS-1 in monomeric form as well as in ATG12-ATG5 conjugate form. The interaction with MAVS is further enhanced upon vesicular stomatitis virus (VSV) infection. Interacts with ATG3. Interacts with ATG7 and ATG10. Interacts with FADD. Interacts with Bassoon/BSN; this interaction is important for the regulation of presynaptic autophagy. Interacts with ATG16L2.</text>
</comment>
<dbReference type="GO" id="GO:0000422">
    <property type="term" value="P:autophagy of mitochondrion"/>
    <property type="evidence" value="ECO:0007669"/>
    <property type="project" value="TreeGrafter"/>
</dbReference>
<dbReference type="Gene3D" id="1.10.246.190">
    <property type="entry name" value="Autophagy protein Apg5, helix rich domain"/>
    <property type="match status" value="1"/>
</dbReference>
<dbReference type="GO" id="GO:0006915">
    <property type="term" value="P:apoptotic process"/>
    <property type="evidence" value="ECO:0007669"/>
    <property type="project" value="UniProtKB-KW"/>
</dbReference>
<organism evidence="19">
    <name type="scientific">Hydra vulgaris</name>
    <name type="common">Hydra</name>
    <name type="synonym">Hydra attenuata</name>
    <dbReference type="NCBI Taxonomy" id="6087"/>
    <lineage>
        <taxon>Eukaryota</taxon>
        <taxon>Metazoa</taxon>
        <taxon>Cnidaria</taxon>
        <taxon>Hydrozoa</taxon>
        <taxon>Hydroidolina</taxon>
        <taxon>Anthoathecata</taxon>
        <taxon>Aplanulata</taxon>
        <taxon>Hydridae</taxon>
        <taxon>Hydra</taxon>
    </lineage>
</organism>
<dbReference type="GO" id="GO:0006995">
    <property type="term" value="P:cellular response to nitrogen starvation"/>
    <property type="evidence" value="ECO:0007669"/>
    <property type="project" value="TreeGrafter"/>
</dbReference>
<evidence type="ECO:0000256" key="15">
    <source>
        <dbReference type="RuleBase" id="RU361202"/>
    </source>
</evidence>
<reference evidence="19" key="1">
    <citation type="journal article" date="2013" name="Genome Biol. Evol.">
        <title>Punctuated emergences of genetic and phenotypic innovations in eumetazoan, bilaterian, euteleostome, and hominidae ancestors.</title>
        <authorList>
            <person name="Wenger Y."/>
            <person name="Galliot B."/>
        </authorList>
    </citation>
    <scope>NUCLEOTIDE SEQUENCE</scope>
    <source>
        <tissue evidence="19">Whole animals</tissue>
    </source>
</reference>
<accession>T2M5L4</accession>
<evidence type="ECO:0000256" key="11">
    <source>
        <dbReference type="ARBA" id="ARBA00023006"/>
    </source>
</evidence>
<dbReference type="Pfam" id="PF04106">
    <property type="entry name" value="ATG5_UblB"/>
    <property type="match status" value="1"/>
</dbReference>
<evidence type="ECO:0000313" key="19">
    <source>
        <dbReference type="EMBL" id="CDG67424.1"/>
    </source>
</evidence>
<evidence type="ECO:0000256" key="5">
    <source>
        <dbReference type="ARBA" id="ARBA00022490"/>
    </source>
</evidence>
<evidence type="ECO:0000256" key="8">
    <source>
        <dbReference type="ARBA" id="ARBA00022843"/>
    </source>
</evidence>
<dbReference type="InterPro" id="IPR007239">
    <property type="entry name" value="Atg5"/>
</dbReference>
<dbReference type="InterPro" id="IPR048939">
    <property type="entry name" value="ATG5_UblA"/>
</dbReference>
<evidence type="ECO:0000256" key="14">
    <source>
        <dbReference type="ARBA" id="ARBA00093583"/>
    </source>
</evidence>
<comment type="subunit">
    <text evidence="15">Conjugated with ATG12.</text>
</comment>
<dbReference type="InterPro" id="IPR048940">
    <property type="entry name" value="ATG5_HBR"/>
</dbReference>
<keyword evidence="7" id="KW-0053">Apoptosis</keyword>
<dbReference type="PANTHER" id="PTHR13040">
    <property type="entry name" value="AUTOPHAGY PROTEIN 5"/>
    <property type="match status" value="1"/>
</dbReference>
<evidence type="ECO:0000256" key="4">
    <source>
        <dbReference type="ARBA" id="ARBA00015616"/>
    </source>
</evidence>
<dbReference type="EMBL" id="HAAD01001192">
    <property type="protein sequence ID" value="CDG67424.1"/>
    <property type="molecule type" value="mRNA"/>
</dbReference>
<evidence type="ECO:0000256" key="6">
    <source>
        <dbReference type="ARBA" id="ARBA00022499"/>
    </source>
</evidence>
<dbReference type="GO" id="GO:0034727">
    <property type="term" value="P:piecemeal microautophagy of the nucleus"/>
    <property type="evidence" value="ECO:0007669"/>
    <property type="project" value="TreeGrafter"/>
</dbReference>
<evidence type="ECO:0000256" key="1">
    <source>
        <dbReference type="ARBA" id="ARBA00004496"/>
    </source>
</evidence>
<dbReference type="FunFam" id="3.10.20.90:FF:000100">
    <property type="entry name" value="Autophagy related 5"/>
    <property type="match status" value="1"/>
</dbReference>
<keyword evidence="6 15" id="KW-1017">Isopeptide bond</keyword>
<comment type="function">
    <text evidence="13">May play an important role in the apoptotic process, possibly within the modified cytoskeleton. Its expression is a relatively late event in the apoptotic process, occurring downstream of caspase activity. Plays a crucial role in IFN-gamma-induced autophagic cell death by interacting with FADD.</text>
</comment>
<dbReference type="GO" id="GO:0043069">
    <property type="term" value="P:negative regulation of programmed cell death"/>
    <property type="evidence" value="ECO:0007669"/>
    <property type="project" value="UniProtKB-ARBA"/>
</dbReference>
<comment type="similarity">
    <text evidence="3 15">Belongs to the ATG5 family.</text>
</comment>
<feature type="domain" description="Autophagy protein ATG5 alpha-helical bundle region" evidence="17">
    <location>
        <begin position="130"/>
        <end position="185"/>
    </location>
</feature>
<dbReference type="Pfam" id="PF20637">
    <property type="entry name" value="ATG5_HBR"/>
    <property type="match status" value="1"/>
</dbReference>
<keyword evidence="8 15" id="KW-0832">Ubl conjugation</keyword>
<dbReference type="Pfam" id="PF20638">
    <property type="entry name" value="ATG5_UblA"/>
    <property type="match status" value="1"/>
</dbReference>
<evidence type="ECO:0000259" key="16">
    <source>
        <dbReference type="Pfam" id="PF04106"/>
    </source>
</evidence>
<evidence type="ECO:0000256" key="7">
    <source>
        <dbReference type="ARBA" id="ARBA00022703"/>
    </source>
</evidence>
<feature type="domain" description="Autophagy protein ATG5 UblA" evidence="18">
    <location>
        <begin position="22"/>
        <end position="115"/>
    </location>
</feature>
<dbReference type="GO" id="GO:0044233">
    <property type="term" value="C:mitochondria-associated endoplasmic reticulum membrane contact site"/>
    <property type="evidence" value="ECO:0007669"/>
    <property type="project" value="TreeGrafter"/>
</dbReference>
<keyword evidence="5" id="KW-0963">Cytoplasm</keyword>
<evidence type="ECO:0000256" key="10">
    <source>
        <dbReference type="ARBA" id="ARBA00022990"/>
    </source>
</evidence>
<dbReference type="GO" id="GO:0005776">
    <property type="term" value="C:autophagosome"/>
    <property type="evidence" value="ECO:0007669"/>
    <property type="project" value="TreeGrafter"/>
</dbReference>
<evidence type="ECO:0000259" key="18">
    <source>
        <dbReference type="Pfam" id="PF20638"/>
    </source>
</evidence>
<keyword evidence="9" id="KW-0391">Immunity</keyword>
<protein>
    <recommendedName>
        <fullName evidence="4 15">Autophagy protein 5</fullName>
    </recommendedName>
</protein>
<evidence type="ECO:0000259" key="17">
    <source>
        <dbReference type="Pfam" id="PF20637"/>
    </source>
</evidence>
<dbReference type="GO" id="GO:0034274">
    <property type="term" value="C:Atg12-Atg5-Atg16 complex"/>
    <property type="evidence" value="ECO:0007669"/>
    <property type="project" value="TreeGrafter"/>
</dbReference>
<dbReference type="GO" id="GO:0019776">
    <property type="term" value="F:Atg8-family ligase activity"/>
    <property type="evidence" value="ECO:0007669"/>
    <property type="project" value="TreeGrafter"/>
</dbReference>
<evidence type="ECO:0000256" key="3">
    <source>
        <dbReference type="ARBA" id="ARBA00006910"/>
    </source>
</evidence>
<dbReference type="GO" id="GO:0000045">
    <property type="term" value="P:autophagosome assembly"/>
    <property type="evidence" value="ECO:0007669"/>
    <property type="project" value="UniProtKB-ARBA"/>
</dbReference>
<evidence type="ECO:0000256" key="2">
    <source>
        <dbReference type="ARBA" id="ARBA00004623"/>
    </source>
</evidence>
<dbReference type="AlphaFoldDB" id="T2M5L4"/>
<dbReference type="FunFam" id="1.10.246.190:FF:000001">
    <property type="entry name" value="Autophagy related 5"/>
    <property type="match status" value="1"/>
</dbReference>
<dbReference type="InterPro" id="IPR048318">
    <property type="entry name" value="ATG5_UblB"/>
</dbReference>
<evidence type="ECO:0000256" key="12">
    <source>
        <dbReference type="ARBA" id="ARBA00023136"/>
    </source>
</evidence>
<feature type="domain" description="Autophagy protein ATG5 UblB" evidence="16">
    <location>
        <begin position="195"/>
        <end position="280"/>
    </location>
</feature>
<dbReference type="Gene3D" id="3.10.20.90">
    <property type="entry name" value="Phosphatidylinositol 3-kinase Catalytic Subunit, Chain A, domain 1"/>
    <property type="match status" value="1"/>
</dbReference>
<dbReference type="GO" id="GO:0034045">
    <property type="term" value="C:phagophore assembly site membrane"/>
    <property type="evidence" value="ECO:0007669"/>
    <property type="project" value="UniProtKB-SubCell"/>
</dbReference>
<evidence type="ECO:0000256" key="9">
    <source>
        <dbReference type="ARBA" id="ARBA00022859"/>
    </source>
</evidence>
<feature type="non-terminal residue" evidence="19">
    <location>
        <position position="1"/>
    </location>
</feature>
<name>T2M5L4_HYDVU</name>
<keyword evidence="11 15" id="KW-0072">Autophagy</keyword>
<sequence>FRSKEKVITKPMADDKEVLREIWEGRLPICFNISPDEITTVDQPEPCYLLVPRMSYFPLVTDKVFRHFQKASNQDDIDKMWLEYNGQPLKWHYPIGVLYDLYGENVLPWPVTLHFKKFPETEIMKCHGRDAVEAHFMSAVKEADSLKHRSVVINAMKRNDHKQLWMGLSNDRYDQFWSINKKLMERVNSEPFRCIPLRVHQRYKPMLMKFCKSVSEKGELNTLGNFFQTFLPFILDENDHSKYSKNWKVIIQGITPMLNTPLQWMSEHLSHPDNFLHIILIELIC</sequence>
<dbReference type="Gene3D" id="3.10.20.620">
    <property type="match status" value="1"/>
</dbReference>
<gene>
    <name evidence="19" type="primary">ATG5</name>
</gene>
<dbReference type="OrthoDB" id="272162at2759"/>
<comment type="function">
    <text evidence="15">Involved in autophagic vesicle formation.</text>
</comment>
<dbReference type="GO" id="GO:0002376">
    <property type="term" value="P:immune system process"/>
    <property type="evidence" value="ECO:0007669"/>
    <property type="project" value="UniProtKB-KW"/>
</dbReference>
<dbReference type="GO" id="GO:0061908">
    <property type="term" value="C:phagophore"/>
    <property type="evidence" value="ECO:0007669"/>
    <property type="project" value="TreeGrafter"/>
</dbReference>